<evidence type="ECO:0000256" key="5">
    <source>
        <dbReference type="RuleBase" id="RU004168"/>
    </source>
</evidence>
<dbReference type="STRING" id="1454001.AW08_01336"/>
<dbReference type="GO" id="GO:0003998">
    <property type="term" value="F:acylphosphatase activity"/>
    <property type="evidence" value="ECO:0007669"/>
    <property type="project" value="UniProtKB-EC"/>
</dbReference>
<evidence type="ECO:0000313" key="7">
    <source>
        <dbReference type="EMBL" id="EXI68118.1"/>
    </source>
</evidence>
<dbReference type="PANTHER" id="PTHR47268">
    <property type="entry name" value="ACYLPHOSPHATASE"/>
    <property type="match status" value="1"/>
</dbReference>
<comment type="similarity">
    <text evidence="1 5">Belongs to the acylphosphatase family.</text>
</comment>
<dbReference type="InterPro" id="IPR001792">
    <property type="entry name" value="Acylphosphatase-like_dom"/>
</dbReference>
<accession>A0A011MEA5</accession>
<keyword evidence="8" id="KW-1185">Reference proteome</keyword>
<dbReference type="PRINTS" id="PR00112">
    <property type="entry name" value="ACYLPHPHTASE"/>
</dbReference>
<feature type="active site" evidence="4">
    <location>
        <position position="39"/>
    </location>
</feature>
<dbReference type="EC" id="3.6.1.7" evidence="2 4"/>
<dbReference type="PROSITE" id="PS51160">
    <property type="entry name" value="ACYLPHOSPHATASE_3"/>
    <property type="match status" value="1"/>
</dbReference>
<comment type="caution">
    <text evidence="7">The sequence shown here is derived from an EMBL/GenBank/DDBJ whole genome shotgun (WGS) entry which is preliminary data.</text>
</comment>
<reference evidence="7" key="1">
    <citation type="submission" date="2014-02" db="EMBL/GenBank/DDBJ databases">
        <title>Expanding our view of genomic diversity in Candidatus Accumulibacter clades.</title>
        <authorList>
            <person name="Skennerton C.T."/>
            <person name="Barr J.J."/>
            <person name="Slater F.R."/>
            <person name="Bond P.L."/>
            <person name="Tyson G.W."/>
        </authorList>
    </citation>
    <scope>NUCLEOTIDE SEQUENCE [LARGE SCALE GENOMIC DNA]</scope>
</reference>
<dbReference type="PANTHER" id="PTHR47268:SF4">
    <property type="entry name" value="ACYLPHOSPHATASE"/>
    <property type="match status" value="1"/>
</dbReference>
<evidence type="ECO:0000256" key="4">
    <source>
        <dbReference type="PROSITE-ProRule" id="PRU00520"/>
    </source>
</evidence>
<evidence type="ECO:0000313" key="8">
    <source>
        <dbReference type="Proteomes" id="UP000020218"/>
    </source>
</evidence>
<dbReference type="Proteomes" id="UP000020218">
    <property type="component" value="Unassembled WGS sequence"/>
</dbReference>
<dbReference type="Gene3D" id="3.30.70.100">
    <property type="match status" value="1"/>
</dbReference>
<dbReference type="SUPFAM" id="SSF54975">
    <property type="entry name" value="Acylphosphatase/BLUF domain-like"/>
    <property type="match status" value="1"/>
</dbReference>
<evidence type="ECO:0000256" key="3">
    <source>
        <dbReference type="ARBA" id="ARBA00047645"/>
    </source>
</evidence>
<evidence type="ECO:0000256" key="2">
    <source>
        <dbReference type="ARBA" id="ARBA00012150"/>
    </source>
</evidence>
<name>A0A011MEA5_9PROT</name>
<dbReference type="InterPro" id="IPR020456">
    <property type="entry name" value="Acylphosphatase"/>
</dbReference>
<dbReference type="InterPro" id="IPR017968">
    <property type="entry name" value="Acylphosphatase_CS"/>
</dbReference>
<gene>
    <name evidence="7" type="primary">acyP</name>
    <name evidence="7" type="ORF">AW08_01336</name>
</gene>
<dbReference type="AlphaFoldDB" id="A0A011MEA5"/>
<dbReference type="EMBL" id="JFAX01000006">
    <property type="protein sequence ID" value="EXI68118.1"/>
    <property type="molecule type" value="Genomic_DNA"/>
</dbReference>
<dbReference type="NCBIfam" id="NF010996">
    <property type="entry name" value="PRK14421.1"/>
    <property type="match status" value="1"/>
</dbReference>
<protein>
    <recommendedName>
        <fullName evidence="2 4">acylphosphatase</fullName>
        <ecNumber evidence="2 4">3.6.1.7</ecNumber>
    </recommendedName>
</protein>
<proteinExistence type="inferred from homology"/>
<keyword evidence="4 7" id="KW-0378">Hydrolase</keyword>
<dbReference type="InterPro" id="IPR036046">
    <property type="entry name" value="Acylphosphatase-like_dom_sf"/>
</dbReference>
<feature type="domain" description="Acylphosphatase-like" evidence="6">
    <location>
        <begin position="6"/>
        <end position="95"/>
    </location>
</feature>
<evidence type="ECO:0000256" key="1">
    <source>
        <dbReference type="ARBA" id="ARBA00005614"/>
    </source>
</evidence>
<evidence type="ECO:0000259" key="6">
    <source>
        <dbReference type="PROSITE" id="PS51160"/>
    </source>
</evidence>
<dbReference type="PATRIC" id="fig|1454001.3.peg.1386"/>
<feature type="active site" evidence="4">
    <location>
        <position position="21"/>
    </location>
</feature>
<dbReference type="PROSITE" id="PS00151">
    <property type="entry name" value="ACYLPHOSPHATASE_2"/>
    <property type="match status" value="1"/>
</dbReference>
<comment type="catalytic activity">
    <reaction evidence="3 4">
        <text>an acyl phosphate + H2O = a carboxylate + phosphate + H(+)</text>
        <dbReference type="Rhea" id="RHEA:14965"/>
        <dbReference type="ChEBI" id="CHEBI:15377"/>
        <dbReference type="ChEBI" id="CHEBI:15378"/>
        <dbReference type="ChEBI" id="CHEBI:29067"/>
        <dbReference type="ChEBI" id="CHEBI:43474"/>
        <dbReference type="ChEBI" id="CHEBI:59918"/>
        <dbReference type="EC" id="3.6.1.7"/>
    </reaction>
</comment>
<sequence length="97" mass="10498">MSRTICRQLSIRGRVQGVGYRWSLCAEAGRLGLAGWVRNRRDGSVEALVSGPVEAVEALLLWAHRGPSMARVDSVVCSEGNAAEIGERTGFDQIATR</sequence>
<organism evidence="7 8">
    <name type="scientific">Candidatus Accumulibacter adjunctus</name>
    <dbReference type="NCBI Taxonomy" id="1454001"/>
    <lineage>
        <taxon>Bacteria</taxon>
        <taxon>Pseudomonadati</taxon>
        <taxon>Pseudomonadota</taxon>
        <taxon>Betaproteobacteria</taxon>
        <taxon>Candidatus Accumulibacter</taxon>
    </lineage>
</organism>
<dbReference type="Pfam" id="PF00708">
    <property type="entry name" value="Acylphosphatase"/>
    <property type="match status" value="1"/>
</dbReference>